<sequence length="278" mass="31259">MLTELDSSQALTPTAPADPPAYPTARSADWRGAVIGASALKIRSLLQIRQVTSDAEYECVIHLRHDCYRGAGKLPSGTNTDAAARRGDDDARIFGLWLGPVLVGTFTVRVPRAGDVLETIDGALGYYPSDLPSKASVIEVSALCVRRGFRRTDVFKAVCEQVHRILVETNRSHILLAADERLQRKYRFIHFRLTRHSYIKPYGRIHVMVSNQKPLGIYGLHTDPIRWHMFLRDVTDQLIAENKLRHGLLEKCIFWVYRQFAGLSTAVEAQLAAPRRLT</sequence>
<dbReference type="Gene3D" id="3.40.630.30">
    <property type="match status" value="1"/>
</dbReference>
<feature type="region of interest" description="Disordered" evidence="1">
    <location>
        <begin position="1"/>
        <end position="24"/>
    </location>
</feature>
<dbReference type="SUPFAM" id="SSF55729">
    <property type="entry name" value="Acyl-CoA N-acyltransferases (Nat)"/>
    <property type="match status" value="1"/>
</dbReference>
<protein>
    <recommendedName>
        <fullName evidence="2">N-acyl amino acid synthase FeeM catalytic core domain-containing protein</fullName>
    </recommendedName>
</protein>
<organism evidence="3 4">
    <name type="scientific">Pendulispora brunnea</name>
    <dbReference type="NCBI Taxonomy" id="2905690"/>
    <lineage>
        <taxon>Bacteria</taxon>
        <taxon>Pseudomonadati</taxon>
        <taxon>Myxococcota</taxon>
        <taxon>Myxococcia</taxon>
        <taxon>Myxococcales</taxon>
        <taxon>Sorangiineae</taxon>
        <taxon>Pendulisporaceae</taxon>
        <taxon>Pendulispora</taxon>
    </lineage>
</organism>
<proteinExistence type="predicted"/>
<evidence type="ECO:0000256" key="1">
    <source>
        <dbReference type="SAM" id="MobiDB-lite"/>
    </source>
</evidence>
<evidence type="ECO:0000259" key="2">
    <source>
        <dbReference type="Pfam" id="PF21926"/>
    </source>
</evidence>
<dbReference type="Pfam" id="PF21926">
    <property type="entry name" value="FeeM"/>
    <property type="match status" value="1"/>
</dbReference>
<feature type="domain" description="N-acyl amino acid synthase FeeM catalytic core" evidence="2">
    <location>
        <begin position="62"/>
        <end position="189"/>
    </location>
</feature>
<dbReference type="InterPro" id="IPR016181">
    <property type="entry name" value="Acyl_CoA_acyltransferase"/>
</dbReference>
<dbReference type="RefSeq" id="WP_394847423.1">
    <property type="nucleotide sequence ID" value="NZ_CP089982.1"/>
</dbReference>
<dbReference type="InterPro" id="IPR054597">
    <property type="entry name" value="FeeM_cat"/>
</dbReference>
<reference evidence="3 4" key="1">
    <citation type="submission" date="2021-12" db="EMBL/GenBank/DDBJ databases">
        <title>Discovery of the Pendulisporaceae a myxobacterial family with distinct sporulation behavior and unique specialized metabolism.</title>
        <authorList>
            <person name="Garcia R."/>
            <person name="Popoff A."/>
            <person name="Bader C.D."/>
            <person name="Loehr J."/>
            <person name="Walesch S."/>
            <person name="Walt C."/>
            <person name="Boldt J."/>
            <person name="Bunk B."/>
            <person name="Haeckl F.J.F.P.J."/>
            <person name="Gunesch A.P."/>
            <person name="Birkelbach J."/>
            <person name="Nuebel U."/>
            <person name="Pietschmann T."/>
            <person name="Bach T."/>
            <person name="Mueller R."/>
        </authorList>
    </citation>
    <scope>NUCLEOTIDE SEQUENCE [LARGE SCALE GENOMIC DNA]</scope>
    <source>
        <strain evidence="3 4">MSr12523</strain>
    </source>
</reference>
<keyword evidence="4" id="KW-1185">Reference proteome</keyword>
<evidence type="ECO:0000313" key="3">
    <source>
        <dbReference type="EMBL" id="WXA96807.1"/>
    </source>
</evidence>
<dbReference type="Proteomes" id="UP001379533">
    <property type="component" value="Chromosome"/>
</dbReference>
<gene>
    <name evidence="3" type="ORF">LZC95_08150</name>
</gene>
<name>A0ABZ2KDQ9_9BACT</name>
<dbReference type="EMBL" id="CP089982">
    <property type="protein sequence ID" value="WXA96807.1"/>
    <property type="molecule type" value="Genomic_DNA"/>
</dbReference>
<evidence type="ECO:0000313" key="4">
    <source>
        <dbReference type="Proteomes" id="UP001379533"/>
    </source>
</evidence>
<accession>A0ABZ2KDQ9</accession>